<protein>
    <submittedName>
        <fullName evidence="5">Radical SAM mobile pair system MarR family transcriptional regulator</fullName>
    </submittedName>
</protein>
<dbReference type="PRINTS" id="PR00598">
    <property type="entry name" value="HTHMARR"/>
</dbReference>
<evidence type="ECO:0000256" key="1">
    <source>
        <dbReference type="ARBA" id="ARBA00023015"/>
    </source>
</evidence>
<comment type="caution">
    <text evidence="5">The sequence shown here is derived from an EMBL/GenBank/DDBJ whole genome shotgun (WGS) entry which is preliminary data.</text>
</comment>
<evidence type="ECO:0000313" key="6">
    <source>
        <dbReference type="Proteomes" id="UP000678895"/>
    </source>
</evidence>
<evidence type="ECO:0000256" key="3">
    <source>
        <dbReference type="ARBA" id="ARBA00023163"/>
    </source>
</evidence>
<dbReference type="PROSITE" id="PS01117">
    <property type="entry name" value="HTH_MARR_1"/>
    <property type="match status" value="1"/>
</dbReference>
<dbReference type="EMBL" id="BORS01000001">
    <property type="protein sequence ID" value="GIO40417.1"/>
    <property type="molecule type" value="Genomic_DNA"/>
</dbReference>
<dbReference type="GO" id="GO:0003677">
    <property type="term" value="F:DNA binding"/>
    <property type="evidence" value="ECO:0007669"/>
    <property type="project" value="UniProtKB-KW"/>
</dbReference>
<dbReference type="PANTHER" id="PTHR42756:SF1">
    <property type="entry name" value="TRANSCRIPTIONAL REPRESSOR OF EMRAB OPERON"/>
    <property type="match status" value="1"/>
</dbReference>
<proteinExistence type="predicted"/>
<dbReference type="PROSITE" id="PS50995">
    <property type="entry name" value="HTH_MARR_2"/>
    <property type="match status" value="1"/>
</dbReference>
<evidence type="ECO:0000256" key="2">
    <source>
        <dbReference type="ARBA" id="ARBA00023125"/>
    </source>
</evidence>
<keyword evidence="1" id="KW-0805">Transcription regulation</keyword>
<dbReference type="SUPFAM" id="SSF46785">
    <property type="entry name" value="Winged helix' DNA-binding domain"/>
    <property type="match status" value="1"/>
</dbReference>
<name>A0A919Y1F2_9BACL</name>
<dbReference type="Pfam" id="PF01047">
    <property type="entry name" value="MarR"/>
    <property type="match status" value="1"/>
</dbReference>
<dbReference type="PANTHER" id="PTHR42756">
    <property type="entry name" value="TRANSCRIPTIONAL REGULATOR, MARR"/>
    <property type="match status" value="1"/>
</dbReference>
<keyword evidence="2" id="KW-0238">DNA-binding</keyword>
<dbReference type="SMART" id="SM00347">
    <property type="entry name" value="HTH_MARR"/>
    <property type="match status" value="1"/>
</dbReference>
<keyword evidence="3" id="KW-0804">Transcription</keyword>
<organism evidence="5 6">
    <name type="scientific">Paenibacillus apis</name>
    <dbReference type="NCBI Taxonomy" id="1792174"/>
    <lineage>
        <taxon>Bacteria</taxon>
        <taxon>Bacillati</taxon>
        <taxon>Bacillota</taxon>
        <taxon>Bacilli</taxon>
        <taxon>Bacillales</taxon>
        <taxon>Paenibacillaceae</taxon>
        <taxon>Paenibacillus</taxon>
    </lineage>
</organism>
<keyword evidence="6" id="KW-1185">Reference proteome</keyword>
<dbReference type="InterPro" id="IPR036390">
    <property type="entry name" value="WH_DNA-bd_sf"/>
</dbReference>
<feature type="domain" description="HTH marR-type" evidence="4">
    <location>
        <begin position="26"/>
        <end position="161"/>
    </location>
</feature>
<dbReference type="InterPro" id="IPR036388">
    <property type="entry name" value="WH-like_DNA-bd_sf"/>
</dbReference>
<dbReference type="InterPro" id="IPR023187">
    <property type="entry name" value="Tscrpt_reg_MarR-type_CS"/>
</dbReference>
<dbReference type="InterPro" id="IPR000835">
    <property type="entry name" value="HTH_MarR-typ"/>
</dbReference>
<dbReference type="AlphaFoldDB" id="A0A919Y1F2"/>
<dbReference type="Proteomes" id="UP000678895">
    <property type="component" value="Unassembled WGS sequence"/>
</dbReference>
<evidence type="ECO:0000259" key="4">
    <source>
        <dbReference type="PROSITE" id="PS50995"/>
    </source>
</evidence>
<reference evidence="5" key="1">
    <citation type="submission" date="2021-03" db="EMBL/GenBank/DDBJ databases">
        <title>Antimicrobial resistance genes in bacteria isolated from Japanese honey, and their potential for conferring macrolide and lincosamide resistance in the American foulbrood pathogen Paenibacillus larvae.</title>
        <authorList>
            <person name="Okamoto M."/>
            <person name="Kumagai M."/>
            <person name="Kanamori H."/>
            <person name="Takamatsu D."/>
        </authorList>
    </citation>
    <scope>NUCLEOTIDE SEQUENCE</scope>
    <source>
        <strain evidence="5">J41TS4</strain>
    </source>
</reference>
<gene>
    <name evidence="5" type="ORF">J41TS4_01750</name>
</gene>
<dbReference type="GO" id="GO:0003700">
    <property type="term" value="F:DNA-binding transcription factor activity"/>
    <property type="evidence" value="ECO:0007669"/>
    <property type="project" value="InterPro"/>
</dbReference>
<dbReference type="Gene3D" id="1.10.10.10">
    <property type="entry name" value="Winged helix-like DNA-binding domain superfamily/Winged helix DNA-binding domain"/>
    <property type="match status" value="1"/>
</dbReference>
<evidence type="ECO:0000313" key="5">
    <source>
        <dbReference type="EMBL" id="GIO40417.1"/>
    </source>
</evidence>
<sequence length="171" mass="19835">MQKSLVSIYIVLYYIEQLEVRKLVAKTSGGFLISKIKQIQGRLLEKALIEHGITQFNGAQGRILFVLWDNDNIPISELSEKTGLAKTTLTSMLDRLEKSGHIQRVHDPTNRRIIRIRLTEAARNLQEQYNKVSEKMNAIFYEGFSDDEIFTFENSLRKVLENLAKKEKDYE</sequence>
<accession>A0A919Y1F2</accession>